<keyword evidence="2" id="KW-1185">Reference proteome</keyword>
<protein>
    <submittedName>
        <fullName evidence="1">Uncharacterized protein</fullName>
    </submittedName>
</protein>
<sequence length="190" mass="21200">MPGDLSFIKWGDGKLLALTNAMANTKQCWVVIGSDNIACGYGSEDCCQTPVLPLAIQCKTRDEARHVVRTLQPTVDLLMPGADHTQILAAFDNPPIWMLLEDEASFYVIVIGSSPSTHCTVLTWCSESAAHAKGLFRYHIHRQTTSFWMVLTFMIVKGVPQCMLPVLTYNKTGMKISLHFLLGRTYMVLY</sequence>
<dbReference type="HOGENOM" id="CLU_1428503_0_0_1"/>
<accession>A0A0C9YJD8</accession>
<name>A0A0C9YJD8_9AGAM</name>
<dbReference type="AlphaFoldDB" id="A0A0C9YJD8"/>
<evidence type="ECO:0000313" key="1">
    <source>
        <dbReference type="EMBL" id="KIK16821.1"/>
    </source>
</evidence>
<dbReference type="EMBL" id="KN833846">
    <property type="protein sequence ID" value="KIK16821.1"/>
    <property type="molecule type" value="Genomic_DNA"/>
</dbReference>
<reference evidence="2" key="2">
    <citation type="submission" date="2015-01" db="EMBL/GenBank/DDBJ databases">
        <title>Evolutionary Origins and Diversification of the Mycorrhizal Mutualists.</title>
        <authorList>
            <consortium name="DOE Joint Genome Institute"/>
            <consortium name="Mycorrhizal Genomics Consortium"/>
            <person name="Kohler A."/>
            <person name="Kuo A."/>
            <person name="Nagy L.G."/>
            <person name="Floudas D."/>
            <person name="Copeland A."/>
            <person name="Barry K.W."/>
            <person name="Cichocki N."/>
            <person name="Veneault-Fourrey C."/>
            <person name="LaButti K."/>
            <person name="Lindquist E.A."/>
            <person name="Lipzen A."/>
            <person name="Lundell T."/>
            <person name="Morin E."/>
            <person name="Murat C."/>
            <person name="Riley R."/>
            <person name="Ohm R."/>
            <person name="Sun H."/>
            <person name="Tunlid A."/>
            <person name="Henrissat B."/>
            <person name="Grigoriev I.V."/>
            <person name="Hibbett D.S."/>
            <person name="Martin F."/>
        </authorList>
    </citation>
    <scope>NUCLEOTIDE SEQUENCE [LARGE SCALE GENOMIC DNA]</scope>
    <source>
        <strain evidence="2">441</strain>
    </source>
</reference>
<proteinExistence type="predicted"/>
<gene>
    <name evidence="1" type="ORF">PISMIDRAFT_25040</name>
</gene>
<dbReference type="Proteomes" id="UP000054018">
    <property type="component" value="Unassembled WGS sequence"/>
</dbReference>
<organism evidence="1 2">
    <name type="scientific">Pisolithus microcarpus 441</name>
    <dbReference type="NCBI Taxonomy" id="765257"/>
    <lineage>
        <taxon>Eukaryota</taxon>
        <taxon>Fungi</taxon>
        <taxon>Dikarya</taxon>
        <taxon>Basidiomycota</taxon>
        <taxon>Agaricomycotina</taxon>
        <taxon>Agaricomycetes</taxon>
        <taxon>Agaricomycetidae</taxon>
        <taxon>Boletales</taxon>
        <taxon>Sclerodermatineae</taxon>
        <taxon>Pisolithaceae</taxon>
        <taxon>Pisolithus</taxon>
    </lineage>
</organism>
<dbReference type="OrthoDB" id="2671422at2759"/>
<evidence type="ECO:0000313" key="2">
    <source>
        <dbReference type="Proteomes" id="UP000054018"/>
    </source>
</evidence>
<reference evidence="1 2" key="1">
    <citation type="submission" date="2014-04" db="EMBL/GenBank/DDBJ databases">
        <authorList>
            <consortium name="DOE Joint Genome Institute"/>
            <person name="Kuo A."/>
            <person name="Kohler A."/>
            <person name="Costa M.D."/>
            <person name="Nagy L.G."/>
            <person name="Floudas D."/>
            <person name="Copeland A."/>
            <person name="Barry K.W."/>
            <person name="Cichocki N."/>
            <person name="Veneault-Fourrey C."/>
            <person name="LaButti K."/>
            <person name="Lindquist E.A."/>
            <person name="Lipzen A."/>
            <person name="Lundell T."/>
            <person name="Morin E."/>
            <person name="Murat C."/>
            <person name="Sun H."/>
            <person name="Tunlid A."/>
            <person name="Henrissat B."/>
            <person name="Grigoriev I.V."/>
            <person name="Hibbett D.S."/>
            <person name="Martin F."/>
            <person name="Nordberg H.P."/>
            <person name="Cantor M.N."/>
            <person name="Hua S.X."/>
        </authorList>
    </citation>
    <scope>NUCLEOTIDE SEQUENCE [LARGE SCALE GENOMIC DNA]</scope>
    <source>
        <strain evidence="1 2">441</strain>
    </source>
</reference>